<name>A0A3S0SGD9_9HYPH</name>
<evidence type="ECO:0000313" key="2">
    <source>
        <dbReference type="EMBL" id="PDS47685.1"/>
    </source>
</evidence>
<accession>A0A3S0SGD9</accession>
<evidence type="ECO:0000313" key="5">
    <source>
        <dbReference type="Proteomes" id="UP000273611"/>
    </source>
</evidence>
<dbReference type="EMBL" id="RIBW01000001">
    <property type="protein sequence ID" value="RUM05112.1"/>
    <property type="molecule type" value="Genomic_DNA"/>
</dbReference>
<organism evidence="3 5">
    <name type="scientific">Rhizobium anhuiense</name>
    <dbReference type="NCBI Taxonomy" id="1184720"/>
    <lineage>
        <taxon>Bacteria</taxon>
        <taxon>Pseudomonadati</taxon>
        <taxon>Pseudomonadota</taxon>
        <taxon>Alphaproteobacteria</taxon>
        <taxon>Hyphomicrobiales</taxon>
        <taxon>Rhizobiaceae</taxon>
        <taxon>Rhizobium/Agrobacterium group</taxon>
        <taxon>Rhizobium</taxon>
    </lineage>
</organism>
<evidence type="ECO:0000313" key="4">
    <source>
        <dbReference type="Proteomes" id="UP000219972"/>
    </source>
</evidence>
<gene>
    <name evidence="2" type="ORF">CO662_33515</name>
    <name evidence="3" type="ORF">EEQ99_03380</name>
</gene>
<dbReference type="Proteomes" id="UP000219972">
    <property type="component" value="Unassembled WGS sequence"/>
</dbReference>
<proteinExistence type="predicted"/>
<feature type="compositionally biased region" description="Basic and acidic residues" evidence="1">
    <location>
        <begin position="122"/>
        <end position="133"/>
    </location>
</feature>
<keyword evidence="4" id="KW-1185">Reference proteome</keyword>
<sequence length="177" mass="19451">MASPWKLLARLVSPRRLPKEENNSTGDVTPEMSTVDRPTAPADDEGLRFTDRPAGEELRPHDQSGARSGELQEQGAPVIEGAKPLEAANSVVSDDTDVLAYDASRPSQTRRGATRKRGSRSRKAETGVVRHESPGVPALSDEAMSLDKEISLLREQLANKLQLQNAQLKRMLARFER</sequence>
<evidence type="ECO:0000256" key="1">
    <source>
        <dbReference type="SAM" id="MobiDB-lite"/>
    </source>
</evidence>
<feature type="compositionally biased region" description="Basic residues" evidence="1">
    <location>
        <begin position="112"/>
        <end position="121"/>
    </location>
</feature>
<dbReference type="EMBL" id="NWSL01000039">
    <property type="protein sequence ID" value="PDS47685.1"/>
    <property type="molecule type" value="Genomic_DNA"/>
</dbReference>
<dbReference type="Proteomes" id="UP000273611">
    <property type="component" value="Unassembled WGS sequence"/>
</dbReference>
<feature type="region of interest" description="Disordered" evidence="1">
    <location>
        <begin position="13"/>
        <end position="142"/>
    </location>
</feature>
<reference evidence="3" key="3">
    <citation type="submission" date="2018-11" db="EMBL/GenBank/DDBJ databases">
        <authorList>
            <person name="Huo Y."/>
        </authorList>
    </citation>
    <scope>NUCLEOTIDE SEQUENCE</scope>
    <source>
        <strain evidence="3">CCBAU 23252</strain>
    </source>
</reference>
<reference evidence="2 4" key="2">
    <citation type="submission" date="2017-09" db="EMBL/GenBank/DDBJ databases">
        <title>Comparative genomics of rhizobia isolated from Phaseolus vulgaris in China.</title>
        <authorList>
            <person name="Tong W."/>
        </authorList>
    </citation>
    <scope>NUCLEOTIDE SEQUENCE [LARGE SCALE GENOMIC DNA]</scope>
    <source>
        <strain evidence="2 4">Y27</strain>
    </source>
</reference>
<evidence type="ECO:0000313" key="3">
    <source>
        <dbReference type="EMBL" id="RUM05112.1"/>
    </source>
</evidence>
<comment type="caution">
    <text evidence="3">The sequence shown here is derived from an EMBL/GenBank/DDBJ whole genome shotgun (WGS) entry which is preliminary data.</text>
</comment>
<dbReference type="GeneID" id="75216334"/>
<protein>
    <submittedName>
        <fullName evidence="3">Uncharacterized protein</fullName>
    </submittedName>
</protein>
<dbReference type="RefSeq" id="WP_028756359.1">
    <property type="nucleotide sequence ID" value="NZ_BMFI01000002.1"/>
</dbReference>
<dbReference type="AlphaFoldDB" id="A0A3S0SGD9"/>
<feature type="compositionally biased region" description="Basic and acidic residues" evidence="1">
    <location>
        <begin position="45"/>
        <end position="64"/>
    </location>
</feature>
<reference evidence="3 5" key="1">
    <citation type="journal article" date="2015" name="Int. J. Syst. Evol. Microbiol.">
        <title>Rhizobium anhuiense sp. nov., isolated from effective nodules of Vicia faba and Pisum sativum.</title>
        <authorList>
            <person name="Zhang Y.J."/>
            <person name="Zheng W.T."/>
            <person name="Everall I."/>
            <person name="Young J.P."/>
            <person name="Zhang X.X."/>
            <person name="Tian C.F."/>
            <person name="Sui X.H."/>
            <person name="Wang E.T."/>
            <person name="Chen W.X."/>
        </authorList>
    </citation>
    <scope>NUCLEOTIDE SEQUENCE [LARGE SCALE GENOMIC DNA]</scope>
    <source>
        <strain evidence="3 5">CCBAU 23252</strain>
    </source>
</reference>